<dbReference type="GO" id="GO:0007131">
    <property type="term" value="P:reciprocal meiotic recombination"/>
    <property type="evidence" value="ECO:0007669"/>
    <property type="project" value="TreeGrafter"/>
</dbReference>
<evidence type="ECO:0000313" key="9">
    <source>
        <dbReference type="Proteomes" id="UP000501346"/>
    </source>
</evidence>
<organism evidence="8 9">
    <name type="scientific">Saccharomyces pastorianus</name>
    <name type="common">Lager yeast</name>
    <name type="synonym">Saccharomyces cerevisiae x Saccharomyces eubayanus</name>
    <dbReference type="NCBI Taxonomy" id="27292"/>
    <lineage>
        <taxon>Eukaryota</taxon>
        <taxon>Fungi</taxon>
        <taxon>Dikarya</taxon>
        <taxon>Ascomycota</taxon>
        <taxon>Saccharomycotina</taxon>
        <taxon>Saccharomycetes</taxon>
        <taxon>Saccharomycetales</taxon>
        <taxon>Saccharomycetaceae</taxon>
        <taxon>Saccharomyces</taxon>
    </lineage>
</organism>
<dbReference type="GO" id="GO:0000400">
    <property type="term" value="F:four-way junction DNA binding"/>
    <property type="evidence" value="ECO:0007669"/>
    <property type="project" value="TreeGrafter"/>
</dbReference>
<gene>
    <name evidence="8" type="primary">RAD55_2</name>
    <name evidence="8" type="ORF">GRS66_005881</name>
</gene>
<evidence type="ECO:0000256" key="5">
    <source>
        <dbReference type="ARBA" id="ARBA00023204"/>
    </source>
</evidence>
<evidence type="ECO:0000256" key="1">
    <source>
        <dbReference type="ARBA" id="ARBA00004123"/>
    </source>
</evidence>
<dbReference type="PROSITE" id="PS50162">
    <property type="entry name" value="RECA_2"/>
    <property type="match status" value="1"/>
</dbReference>
<keyword evidence="9" id="KW-1185">Reference proteome</keyword>
<feature type="domain" description="RecA family profile 1" evidence="7">
    <location>
        <begin position="14"/>
        <end position="192"/>
    </location>
</feature>
<sequence length="407" mass="46574">MSFGIPLSQLIIESPKPLSSGITGLDEILSLGFQARSIYEIFGPPGIGKTNFGIQLVSRSLENMKPLEKNDDKILWIEAFQDMPINILRERFPKFDIVEENVKRVRIMKFGQLLYFFQNLFKLSQSMKYKLIIIDGFSQLLCDHLCTLSKRSGGVIDKTIHDLKCRHLILIFTAMTKYTHSTGSTIILLNDCMNTAFQSNEFGSLEEDYEVLEDGSNFYVNSNSDRRKSNVHILKSALVANIAMGGKDSTWEVFLRDRIGLFRDWNEQADETIFVKSKRVKTPSSQDNEACTIKEMRINKRNFENFRIAIVFNLHGDDRERDRDGGRPKRTRNSEDRNRIVKFDFDRATGLFRDIIDQEVNTANIGSIPTLSASSSSCSQLFVNMESDDNQMPYVEGKEEVIYDSEG</sequence>
<dbReference type="GO" id="GO:0005657">
    <property type="term" value="C:replication fork"/>
    <property type="evidence" value="ECO:0007669"/>
    <property type="project" value="TreeGrafter"/>
</dbReference>
<reference evidence="8 9" key="1">
    <citation type="journal article" date="2019" name="BMC Genomics">
        <title>Chromosome level assembly and comparative genome analysis confirm lager-brewing yeasts originated from a single hybridization.</title>
        <authorList>
            <person name="Salazar A.N."/>
            <person name="Gorter de Vries A.R."/>
            <person name="van den Broek M."/>
            <person name="Brouwers N."/>
            <person name="de la Torre Cortes P."/>
            <person name="Kuijpers N.G.A."/>
            <person name="Daran J.G."/>
            <person name="Abeel T."/>
        </authorList>
    </citation>
    <scope>NUCLEOTIDE SEQUENCE [LARGE SCALE GENOMIC DNA]</scope>
    <source>
        <strain evidence="8 9">CBS 1483</strain>
    </source>
</reference>
<keyword evidence="6" id="KW-0539">Nucleus</keyword>
<protein>
    <submittedName>
        <fullName evidence="8">DNA repair protein rad55</fullName>
    </submittedName>
</protein>
<dbReference type="Proteomes" id="UP000501346">
    <property type="component" value="Chromosome SeII-SeIV"/>
</dbReference>
<dbReference type="GO" id="GO:0140664">
    <property type="term" value="F:ATP-dependent DNA damage sensor activity"/>
    <property type="evidence" value="ECO:0007669"/>
    <property type="project" value="InterPro"/>
</dbReference>
<dbReference type="Gene3D" id="3.40.50.300">
    <property type="entry name" value="P-loop containing nucleotide triphosphate hydrolases"/>
    <property type="match status" value="1"/>
</dbReference>
<keyword evidence="2" id="KW-0547">Nucleotide-binding</keyword>
<dbReference type="Pfam" id="PF06745">
    <property type="entry name" value="ATPase"/>
    <property type="match status" value="1"/>
</dbReference>
<accession>A0A6C1E334</accession>
<evidence type="ECO:0000256" key="3">
    <source>
        <dbReference type="ARBA" id="ARBA00022763"/>
    </source>
</evidence>
<name>A0A6C1E334_SACPS</name>
<evidence type="ECO:0000256" key="6">
    <source>
        <dbReference type="ARBA" id="ARBA00023242"/>
    </source>
</evidence>
<dbReference type="PANTHER" id="PTHR46239:SF1">
    <property type="entry name" value="DNA REPAIR PROTEIN RAD51 HOMOLOG 3"/>
    <property type="match status" value="1"/>
</dbReference>
<dbReference type="GO" id="GO:0000707">
    <property type="term" value="P:meiotic DNA recombinase assembly"/>
    <property type="evidence" value="ECO:0007669"/>
    <property type="project" value="TreeGrafter"/>
</dbReference>
<dbReference type="InterPro" id="IPR052093">
    <property type="entry name" value="HR_Repair_Mediator"/>
</dbReference>
<comment type="subcellular location">
    <subcellularLocation>
        <location evidence="1">Nucleus</location>
    </subcellularLocation>
</comment>
<dbReference type="GO" id="GO:0033065">
    <property type="term" value="C:Rad51C-XRCC3 complex"/>
    <property type="evidence" value="ECO:0007669"/>
    <property type="project" value="TreeGrafter"/>
</dbReference>
<dbReference type="PANTHER" id="PTHR46239">
    <property type="entry name" value="DNA REPAIR PROTEIN RAD51 HOMOLOG 3 RAD51C"/>
    <property type="match status" value="1"/>
</dbReference>
<dbReference type="SUPFAM" id="SSF52540">
    <property type="entry name" value="P-loop containing nucleoside triphosphate hydrolases"/>
    <property type="match status" value="1"/>
</dbReference>
<dbReference type="EMBL" id="CP048999">
    <property type="protein sequence ID" value="QID83419.1"/>
    <property type="molecule type" value="Genomic_DNA"/>
</dbReference>
<evidence type="ECO:0000313" key="8">
    <source>
        <dbReference type="EMBL" id="QID83419.1"/>
    </source>
</evidence>
<evidence type="ECO:0000256" key="2">
    <source>
        <dbReference type="ARBA" id="ARBA00022741"/>
    </source>
</evidence>
<dbReference type="GO" id="GO:0033063">
    <property type="term" value="C:Rad51B-Rad51C-Rad51D-XRCC2 complex"/>
    <property type="evidence" value="ECO:0007669"/>
    <property type="project" value="TreeGrafter"/>
</dbReference>
<evidence type="ECO:0000256" key="4">
    <source>
        <dbReference type="ARBA" id="ARBA00022840"/>
    </source>
</evidence>
<dbReference type="GO" id="GO:0008821">
    <property type="term" value="F:crossover junction DNA endonuclease activity"/>
    <property type="evidence" value="ECO:0007669"/>
    <property type="project" value="TreeGrafter"/>
</dbReference>
<evidence type="ECO:0000259" key="7">
    <source>
        <dbReference type="PROSITE" id="PS50162"/>
    </source>
</evidence>
<dbReference type="InterPro" id="IPR014774">
    <property type="entry name" value="KaiC-like_dom"/>
</dbReference>
<keyword evidence="3" id="KW-0227">DNA damage</keyword>
<dbReference type="OrthoDB" id="5957327at2759"/>
<dbReference type="GO" id="GO:0005524">
    <property type="term" value="F:ATP binding"/>
    <property type="evidence" value="ECO:0007669"/>
    <property type="project" value="UniProtKB-KW"/>
</dbReference>
<dbReference type="InterPro" id="IPR020588">
    <property type="entry name" value="RecA_ATP-bd"/>
</dbReference>
<keyword evidence="5" id="KW-0234">DNA repair</keyword>
<dbReference type="InterPro" id="IPR027417">
    <property type="entry name" value="P-loop_NTPase"/>
</dbReference>
<proteinExistence type="predicted"/>
<keyword evidence="4" id="KW-0067">ATP-binding</keyword>
<dbReference type="AlphaFoldDB" id="A0A6C1E334"/>